<proteinExistence type="predicted"/>
<dbReference type="Pfam" id="PF02924">
    <property type="entry name" value="HDPD"/>
    <property type="match status" value="1"/>
</dbReference>
<reference evidence="1 2" key="1">
    <citation type="submission" date="2016-12" db="EMBL/GenBank/DDBJ databases">
        <authorList>
            <person name="Song W.-J."/>
            <person name="Kurnit D.M."/>
        </authorList>
    </citation>
    <scope>NUCLEOTIDE SEQUENCE [LARGE SCALE GENOMIC DNA]</scope>
    <source>
        <strain evidence="1 2">PCL1601</strain>
    </source>
</reference>
<accession>A0A1Q8EPV1</accession>
<organism evidence="1 2">
    <name type="scientific">Pseudomonas chlororaphis</name>
    <dbReference type="NCBI Taxonomy" id="587753"/>
    <lineage>
        <taxon>Bacteria</taxon>
        <taxon>Pseudomonadati</taxon>
        <taxon>Pseudomonadota</taxon>
        <taxon>Gammaproteobacteria</taxon>
        <taxon>Pseudomonadales</taxon>
        <taxon>Pseudomonadaceae</taxon>
        <taxon>Pseudomonas</taxon>
    </lineage>
</organism>
<dbReference type="OrthoDB" id="7020081at2"/>
<evidence type="ECO:0000313" key="1">
    <source>
        <dbReference type="EMBL" id="OLF53796.1"/>
    </source>
</evidence>
<dbReference type="AlphaFoldDB" id="A0A1Q8EPV1"/>
<evidence type="ECO:0000313" key="2">
    <source>
        <dbReference type="Proteomes" id="UP000185578"/>
    </source>
</evidence>
<gene>
    <name evidence="1" type="ORF">BTN82_15115</name>
</gene>
<name>A0A1Q8EPV1_9PSED</name>
<dbReference type="RefSeq" id="WP_075119931.1">
    <property type="nucleotide sequence ID" value="NZ_MSCT01000011.1"/>
</dbReference>
<comment type="caution">
    <text evidence="1">The sequence shown here is derived from an EMBL/GenBank/DDBJ whole genome shotgun (WGS) entry which is preliminary data.</text>
</comment>
<dbReference type="EMBL" id="MSCT01000011">
    <property type="protein sequence ID" value="OLF53796.1"/>
    <property type="molecule type" value="Genomic_DNA"/>
</dbReference>
<dbReference type="InterPro" id="IPR004195">
    <property type="entry name" value="Head_decoration_D"/>
</dbReference>
<dbReference type="Proteomes" id="UP000185578">
    <property type="component" value="Unassembled WGS sequence"/>
</dbReference>
<protein>
    <submittedName>
        <fullName evidence="1">Head decoration protein</fullName>
    </submittedName>
</protein>
<dbReference type="Gene3D" id="2.40.300.10">
    <property type="entry name" value="Head decoration protein D"/>
    <property type="match status" value="1"/>
</dbReference>
<sequence>MATFTQPKDPGDLLLVEVCAGWTKDKVTLLGGPNYLFGQVLAKVSGKYQVLDLAGTGAAKKSAAILLEAVDATAGDQPGLVISRGATVDLAELAWPAGITEPQKATALDELNALGIVARTAL</sequence>